<keyword evidence="2" id="KW-0732">Signal</keyword>
<proteinExistence type="predicted"/>
<evidence type="ECO:0000256" key="2">
    <source>
        <dbReference type="SAM" id="SignalP"/>
    </source>
</evidence>
<evidence type="ECO:0000256" key="1">
    <source>
        <dbReference type="SAM" id="MobiDB-lite"/>
    </source>
</evidence>
<feature type="signal peptide" evidence="2">
    <location>
        <begin position="1"/>
        <end position="17"/>
    </location>
</feature>
<feature type="chain" id="PRO_5014746966" evidence="2">
    <location>
        <begin position="18"/>
        <end position="90"/>
    </location>
</feature>
<dbReference type="EMBL" id="GGFL01015065">
    <property type="protein sequence ID" value="MBW79243.1"/>
    <property type="molecule type" value="Transcribed_RNA"/>
</dbReference>
<accession>A0A2M4DNU6</accession>
<sequence>MAATVVSLIFFAATCSSLLLTRTTSGKRQTATRRPHTDHSYCTRRAQHASRTKQRQPVRCRCRQAKECTRNGKGLPFGFLPAPSSMAIRR</sequence>
<dbReference type="AlphaFoldDB" id="A0A2M4DNU6"/>
<reference evidence="3" key="1">
    <citation type="submission" date="2018-01" db="EMBL/GenBank/DDBJ databases">
        <title>An insight into the sialome of Amazonian anophelines.</title>
        <authorList>
            <person name="Ribeiro J.M."/>
            <person name="Scarpassa V."/>
            <person name="Calvo E."/>
        </authorList>
    </citation>
    <scope>NUCLEOTIDE SEQUENCE</scope>
</reference>
<evidence type="ECO:0000313" key="3">
    <source>
        <dbReference type="EMBL" id="MBW79243.1"/>
    </source>
</evidence>
<name>A0A2M4DNU6_ANODA</name>
<organism evidence="3">
    <name type="scientific">Anopheles darlingi</name>
    <name type="common">Mosquito</name>
    <dbReference type="NCBI Taxonomy" id="43151"/>
    <lineage>
        <taxon>Eukaryota</taxon>
        <taxon>Metazoa</taxon>
        <taxon>Ecdysozoa</taxon>
        <taxon>Arthropoda</taxon>
        <taxon>Hexapoda</taxon>
        <taxon>Insecta</taxon>
        <taxon>Pterygota</taxon>
        <taxon>Neoptera</taxon>
        <taxon>Endopterygota</taxon>
        <taxon>Diptera</taxon>
        <taxon>Nematocera</taxon>
        <taxon>Culicoidea</taxon>
        <taxon>Culicidae</taxon>
        <taxon>Anophelinae</taxon>
        <taxon>Anopheles</taxon>
    </lineage>
</organism>
<feature type="region of interest" description="Disordered" evidence="1">
    <location>
        <begin position="24"/>
        <end position="55"/>
    </location>
</feature>
<feature type="compositionally biased region" description="Basic residues" evidence="1">
    <location>
        <begin position="45"/>
        <end position="55"/>
    </location>
</feature>
<protein>
    <submittedName>
        <fullName evidence="3">Putative secreted protein</fullName>
    </submittedName>
</protein>